<dbReference type="Proteomes" id="UP001550853">
    <property type="component" value="Unassembled WGS sequence"/>
</dbReference>
<comment type="caution">
    <text evidence="2">The sequence shown here is derived from an EMBL/GenBank/DDBJ whole genome shotgun (WGS) entry which is preliminary data.</text>
</comment>
<evidence type="ECO:0000313" key="2">
    <source>
        <dbReference type="EMBL" id="MEU3710535.1"/>
    </source>
</evidence>
<dbReference type="EMBL" id="JBEZVI010000006">
    <property type="protein sequence ID" value="MEU3710535.1"/>
    <property type="molecule type" value="Genomic_DNA"/>
</dbReference>
<keyword evidence="1" id="KW-1133">Transmembrane helix</keyword>
<keyword evidence="3" id="KW-1185">Reference proteome</keyword>
<keyword evidence="1" id="KW-0472">Membrane</keyword>
<proteinExistence type="predicted"/>
<feature type="transmembrane region" description="Helical" evidence="1">
    <location>
        <begin position="42"/>
        <end position="64"/>
    </location>
</feature>
<organism evidence="2 3">
    <name type="scientific">Streptomyces catenulae</name>
    <dbReference type="NCBI Taxonomy" id="66875"/>
    <lineage>
        <taxon>Bacteria</taxon>
        <taxon>Bacillati</taxon>
        <taxon>Actinomycetota</taxon>
        <taxon>Actinomycetes</taxon>
        <taxon>Kitasatosporales</taxon>
        <taxon>Streptomycetaceae</taxon>
        <taxon>Streptomyces</taxon>
    </lineage>
</organism>
<evidence type="ECO:0000256" key="1">
    <source>
        <dbReference type="SAM" id="Phobius"/>
    </source>
</evidence>
<name>A0ABV2YXQ4_9ACTN</name>
<protein>
    <submittedName>
        <fullName evidence="2">Uncharacterized protein</fullName>
    </submittedName>
</protein>
<reference evidence="2 3" key="1">
    <citation type="submission" date="2024-06" db="EMBL/GenBank/DDBJ databases">
        <title>The Natural Products Discovery Center: Release of the First 8490 Sequenced Strains for Exploring Actinobacteria Biosynthetic Diversity.</title>
        <authorList>
            <person name="Kalkreuter E."/>
            <person name="Kautsar S.A."/>
            <person name="Yang D."/>
            <person name="Bader C.D."/>
            <person name="Teijaro C.N."/>
            <person name="Fluegel L."/>
            <person name="Davis C.M."/>
            <person name="Simpson J.R."/>
            <person name="Lauterbach L."/>
            <person name="Steele A.D."/>
            <person name="Gui C."/>
            <person name="Meng S."/>
            <person name="Li G."/>
            <person name="Viehrig K."/>
            <person name="Ye F."/>
            <person name="Su P."/>
            <person name="Kiefer A.F."/>
            <person name="Nichols A."/>
            <person name="Cepeda A.J."/>
            <person name="Yan W."/>
            <person name="Fan B."/>
            <person name="Jiang Y."/>
            <person name="Adhikari A."/>
            <person name="Zheng C.-J."/>
            <person name="Schuster L."/>
            <person name="Cowan T.M."/>
            <person name="Smanski M.J."/>
            <person name="Chevrette M.G."/>
            <person name="De Carvalho L.P.S."/>
            <person name="Shen B."/>
        </authorList>
    </citation>
    <scope>NUCLEOTIDE SEQUENCE [LARGE SCALE GENOMIC DNA]</scope>
    <source>
        <strain evidence="2 3">NPDC033039</strain>
    </source>
</reference>
<dbReference type="RefSeq" id="WP_030284385.1">
    <property type="nucleotide sequence ID" value="NZ_JBEZVI010000006.1"/>
</dbReference>
<keyword evidence="1" id="KW-0812">Transmembrane</keyword>
<gene>
    <name evidence="2" type="ORF">AB0E61_10580</name>
</gene>
<evidence type="ECO:0000313" key="3">
    <source>
        <dbReference type="Proteomes" id="UP001550853"/>
    </source>
</evidence>
<feature type="transmembrane region" description="Helical" evidence="1">
    <location>
        <begin position="6"/>
        <end position="30"/>
    </location>
</feature>
<accession>A0ABV2YXQ4</accession>
<sequence>MANVTTVKVLVTCVVLLIAIVAGLVTALVSEEVSPSRRAGRAAMAFVLAIPAEGVVLGIAGFTMG</sequence>